<dbReference type="AlphaFoldDB" id="A0A363P0U7"/>
<dbReference type="Proteomes" id="UP000250831">
    <property type="component" value="Unassembled WGS sequence"/>
</dbReference>
<dbReference type="SUPFAM" id="SSF55729">
    <property type="entry name" value="Acyl-CoA N-acyltransferases (Nat)"/>
    <property type="match status" value="1"/>
</dbReference>
<gene>
    <name evidence="2" type="ORF">DCO56_02290</name>
</gene>
<dbReference type="GO" id="GO:0016747">
    <property type="term" value="F:acyltransferase activity, transferring groups other than amino-acyl groups"/>
    <property type="evidence" value="ECO:0007669"/>
    <property type="project" value="InterPro"/>
</dbReference>
<dbReference type="Gene3D" id="3.40.630.30">
    <property type="match status" value="1"/>
</dbReference>
<dbReference type="OrthoDB" id="9812988at2"/>
<evidence type="ECO:0000313" key="3">
    <source>
        <dbReference type="Proteomes" id="UP000250831"/>
    </source>
</evidence>
<dbReference type="Pfam" id="PF00583">
    <property type="entry name" value="Acetyltransf_1"/>
    <property type="match status" value="1"/>
</dbReference>
<name>A0A363P0U7_9SPHI</name>
<feature type="domain" description="N-acetyltransferase" evidence="1">
    <location>
        <begin position="6"/>
        <end position="155"/>
    </location>
</feature>
<sequence length="186" mass="20987">MKTTDVLIRQTIPADCKYAVRISQEMEASARARGIGIGRRSPASIAHKMLEGNAVIALTKAGEWIGYIYLEVYGHASFVSHCGLIVAPDWRRLGIATQMKECIFWLTREKYPEAKIFGITTTLATMRINSKLGMRPVTFSEITQDASFWRKCEQCVNYQNLKNTGFRNCYCTAMMFEPDIALNASK</sequence>
<keyword evidence="3" id="KW-1185">Reference proteome</keyword>
<keyword evidence="2" id="KW-0808">Transferase</keyword>
<dbReference type="InterPro" id="IPR000182">
    <property type="entry name" value="GNAT_dom"/>
</dbReference>
<reference evidence="2 3" key="1">
    <citation type="submission" date="2018-04" db="EMBL/GenBank/DDBJ databases">
        <title>Sphingobacterium sp. M46 Genome.</title>
        <authorList>
            <person name="Cheng J."/>
            <person name="Li Y."/>
        </authorList>
    </citation>
    <scope>NUCLEOTIDE SEQUENCE [LARGE SCALE GENOMIC DNA]</scope>
    <source>
        <strain evidence="2 3">M46</strain>
    </source>
</reference>
<comment type="caution">
    <text evidence="2">The sequence shown here is derived from an EMBL/GenBank/DDBJ whole genome shotgun (WGS) entry which is preliminary data.</text>
</comment>
<dbReference type="RefSeq" id="WP_108632911.1">
    <property type="nucleotide sequence ID" value="NZ_QCXX01000001.1"/>
</dbReference>
<evidence type="ECO:0000259" key="1">
    <source>
        <dbReference type="PROSITE" id="PS51186"/>
    </source>
</evidence>
<dbReference type="InterPro" id="IPR016181">
    <property type="entry name" value="Acyl_CoA_acyltransferase"/>
</dbReference>
<proteinExistence type="predicted"/>
<dbReference type="CDD" id="cd04301">
    <property type="entry name" value="NAT_SF"/>
    <property type="match status" value="1"/>
</dbReference>
<protein>
    <submittedName>
        <fullName evidence="2">N-acetyltransferase</fullName>
    </submittedName>
</protein>
<accession>A0A363P0U7</accession>
<dbReference type="EMBL" id="QCXX01000001">
    <property type="protein sequence ID" value="PUV26620.1"/>
    <property type="molecule type" value="Genomic_DNA"/>
</dbReference>
<evidence type="ECO:0000313" key="2">
    <source>
        <dbReference type="EMBL" id="PUV26620.1"/>
    </source>
</evidence>
<organism evidence="2 3">
    <name type="scientific">Sphingobacterium athyrii</name>
    <dbReference type="NCBI Taxonomy" id="2152717"/>
    <lineage>
        <taxon>Bacteria</taxon>
        <taxon>Pseudomonadati</taxon>
        <taxon>Bacteroidota</taxon>
        <taxon>Sphingobacteriia</taxon>
        <taxon>Sphingobacteriales</taxon>
        <taxon>Sphingobacteriaceae</taxon>
        <taxon>Sphingobacterium</taxon>
    </lineage>
</organism>
<dbReference type="PROSITE" id="PS51186">
    <property type="entry name" value="GNAT"/>
    <property type="match status" value="1"/>
</dbReference>